<evidence type="ECO:0000256" key="13">
    <source>
        <dbReference type="ARBA" id="ARBA00022932"/>
    </source>
</evidence>
<evidence type="ECO:0000256" key="21">
    <source>
        <dbReference type="ARBA" id="ARBA00049244"/>
    </source>
</evidence>
<evidence type="ECO:0000256" key="12">
    <source>
        <dbReference type="ARBA" id="ARBA00022843"/>
    </source>
</evidence>
<comment type="catalytic activity">
    <reaction evidence="21">
        <text>DNA(n) + a 2'-deoxyribonucleoside 5'-triphosphate = DNA(n+1) + diphosphate</text>
        <dbReference type="Rhea" id="RHEA:22508"/>
        <dbReference type="Rhea" id="RHEA-COMP:17339"/>
        <dbReference type="Rhea" id="RHEA-COMP:17340"/>
        <dbReference type="ChEBI" id="CHEBI:33019"/>
        <dbReference type="ChEBI" id="CHEBI:61560"/>
        <dbReference type="ChEBI" id="CHEBI:173112"/>
        <dbReference type="EC" id="2.7.7.7"/>
    </reaction>
</comment>
<comment type="caution">
    <text evidence="25">The sequence shown here is derived from an EMBL/GenBank/DDBJ whole genome shotgun (WGS) entry which is preliminary data.</text>
</comment>
<keyword evidence="10" id="KW-0235">DNA replication</keyword>
<accession>A0A2M6Z3V9</accession>
<comment type="catalytic activity">
    <reaction evidence="18">
        <text>2'-deoxyribonucleotide-(2'-deoxyribose 5'-phosphate)-2'-deoxyribonucleotide-DNA = a 3'-end 2'-deoxyribonucleotide-(2,3-dehydro-2,3-deoxyribose 5'-phosphate)-DNA + a 5'-end 5'-phospho-2'-deoxyribonucleoside-DNA + H(+)</text>
        <dbReference type="Rhea" id="RHEA:66592"/>
        <dbReference type="Rhea" id="RHEA-COMP:13180"/>
        <dbReference type="Rhea" id="RHEA-COMP:16897"/>
        <dbReference type="Rhea" id="RHEA-COMP:17067"/>
        <dbReference type="ChEBI" id="CHEBI:15378"/>
        <dbReference type="ChEBI" id="CHEBI:136412"/>
        <dbReference type="ChEBI" id="CHEBI:157695"/>
        <dbReference type="ChEBI" id="CHEBI:167181"/>
        <dbReference type="EC" id="4.2.99.18"/>
    </reaction>
</comment>
<dbReference type="PRINTS" id="PR00870">
    <property type="entry name" value="DNAPOLXBETA"/>
</dbReference>
<dbReference type="GO" id="GO:0006281">
    <property type="term" value="P:DNA repair"/>
    <property type="evidence" value="ECO:0007669"/>
    <property type="project" value="UniProtKB-KW"/>
</dbReference>
<dbReference type="InterPro" id="IPR003583">
    <property type="entry name" value="Hlx-hairpin-Hlx_DNA-bd_motif"/>
</dbReference>
<evidence type="ECO:0000256" key="3">
    <source>
        <dbReference type="ARBA" id="ARBA00012417"/>
    </source>
</evidence>
<comment type="function">
    <text evidence="20">Repair polymerase that plays a key role in base-excision repair. During this process, the damaged base is excised by specific DNA glycosylases, the DNA backbone is nicked at the abasic site by an apurinic/apyrimidic (AP) endonuclease, and POLB removes 5'-deoxyribose-phosphate from the preincised AP site acting as a 5'-deoxyribose-phosphate lyase (5'-dRP lyase); through its DNA polymerase activity, it adds one nucleotide to the 3' end of the arising single-nucleotide gap. Conducts 'gap-filling' DNA synthesis in a stepwise distributive fashion rather than in a processive fashion as for other DNA polymerases. It is also able to cleave sugar-phosphate bonds 3' to an intact AP site, acting as an AP lyase.</text>
</comment>
<dbReference type="InterPro" id="IPR027421">
    <property type="entry name" value="DNA_pol_lamdba_lyase_dom_sf"/>
</dbReference>
<evidence type="ECO:0000256" key="16">
    <source>
        <dbReference type="ARBA" id="ARBA00035717"/>
    </source>
</evidence>
<dbReference type="InterPro" id="IPR043519">
    <property type="entry name" value="NT_sf"/>
</dbReference>
<keyword evidence="11" id="KW-0227">DNA damage</keyword>
<keyword evidence="13" id="KW-0239">DNA-directed DNA polymerase</keyword>
<evidence type="ECO:0000256" key="18">
    <source>
        <dbReference type="ARBA" id="ARBA00044632"/>
    </source>
</evidence>
<evidence type="ECO:0000313" key="25">
    <source>
        <dbReference type="EMBL" id="PIU47094.1"/>
    </source>
</evidence>
<dbReference type="PANTHER" id="PTHR36928:SF1">
    <property type="entry name" value="PHOSPHATASE YCDX-RELATED"/>
    <property type="match status" value="1"/>
</dbReference>
<comment type="cofactor">
    <cofactor evidence="1">
        <name>Mg(2+)</name>
        <dbReference type="ChEBI" id="CHEBI:18420"/>
    </cofactor>
</comment>
<dbReference type="Gene3D" id="3.30.460.10">
    <property type="entry name" value="Beta Polymerase, domain 2"/>
    <property type="match status" value="1"/>
</dbReference>
<keyword evidence="9" id="KW-0548">Nucleotidyltransferase</keyword>
<dbReference type="InterPro" id="IPR029398">
    <property type="entry name" value="PolB_thumb"/>
</dbReference>
<evidence type="ECO:0000259" key="24">
    <source>
        <dbReference type="SMART" id="SM00483"/>
    </source>
</evidence>
<feature type="domain" description="Polymerase/histidinol phosphatase N-terminal" evidence="23">
    <location>
        <begin position="339"/>
        <end position="422"/>
    </location>
</feature>
<dbReference type="GO" id="GO:0005829">
    <property type="term" value="C:cytosol"/>
    <property type="evidence" value="ECO:0007669"/>
    <property type="project" value="TreeGrafter"/>
</dbReference>
<dbReference type="AlphaFoldDB" id="A0A2M6Z3V9"/>
<dbReference type="EMBL" id="PEWP01000015">
    <property type="protein sequence ID" value="PIU47094.1"/>
    <property type="molecule type" value="Genomic_DNA"/>
</dbReference>
<keyword evidence="7" id="KW-0237">DNA synthesis</keyword>
<dbReference type="Gene3D" id="1.10.150.20">
    <property type="entry name" value="5' to 3' exonuclease, C-terminal subdomain"/>
    <property type="match status" value="1"/>
</dbReference>
<keyword evidence="14" id="KW-0915">Sodium</keyword>
<dbReference type="NCBIfam" id="NF006375">
    <property type="entry name" value="PRK08609.1"/>
    <property type="match status" value="1"/>
</dbReference>
<proteinExistence type="predicted"/>
<comment type="subcellular location">
    <subcellularLocation>
        <location evidence="2">Cytoplasm</location>
    </subcellularLocation>
</comment>
<dbReference type="Proteomes" id="UP000228777">
    <property type="component" value="Unassembled WGS sequence"/>
</dbReference>
<evidence type="ECO:0000259" key="23">
    <source>
        <dbReference type="SMART" id="SM00481"/>
    </source>
</evidence>
<evidence type="ECO:0000256" key="4">
    <source>
        <dbReference type="ARBA" id="ARBA00012720"/>
    </source>
</evidence>
<feature type="domain" description="DNA-directed DNA polymerase X" evidence="24">
    <location>
        <begin position="1"/>
        <end position="315"/>
    </location>
</feature>
<dbReference type="Gene3D" id="1.10.150.110">
    <property type="entry name" value="DNA polymerase beta, N-terminal domain-like"/>
    <property type="match status" value="1"/>
</dbReference>
<dbReference type="InterPro" id="IPR002054">
    <property type="entry name" value="DNA-dir_DNA_pol_X"/>
</dbReference>
<protein>
    <recommendedName>
        <fullName evidence="5">DNA polymerase beta</fullName>
        <ecNumber evidence="3">2.7.7.7</ecNumber>
        <ecNumber evidence="4">4.2.99.18</ecNumber>
    </recommendedName>
    <alternativeName>
        <fullName evidence="16">5'-deoxyribose-phosphate lyase</fullName>
    </alternativeName>
    <alternativeName>
        <fullName evidence="17">AP lyase</fullName>
    </alternativeName>
</protein>
<evidence type="ECO:0000256" key="9">
    <source>
        <dbReference type="ARBA" id="ARBA00022695"/>
    </source>
</evidence>
<dbReference type="EC" id="4.2.99.18" evidence="4"/>
<keyword evidence="15" id="KW-0234">DNA repair</keyword>
<evidence type="ECO:0000256" key="19">
    <source>
        <dbReference type="ARBA" id="ARBA00044678"/>
    </source>
</evidence>
<evidence type="ECO:0000256" key="6">
    <source>
        <dbReference type="ARBA" id="ARBA00022481"/>
    </source>
</evidence>
<dbReference type="SUPFAM" id="SSF89550">
    <property type="entry name" value="PHP domain-like"/>
    <property type="match status" value="1"/>
</dbReference>
<dbReference type="PANTHER" id="PTHR36928">
    <property type="entry name" value="PHOSPHATASE YCDX-RELATED"/>
    <property type="match status" value="1"/>
</dbReference>
<dbReference type="SUPFAM" id="SSF47802">
    <property type="entry name" value="DNA polymerase beta, N-terminal domain-like"/>
    <property type="match status" value="1"/>
</dbReference>
<dbReference type="InterPro" id="IPR002008">
    <property type="entry name" value="DNA_pol_X_beta-like"/>
</dbReference>
<gene>
    <name evidence="25" type="ORF">COS93_00770</name>
</gene>
<dbReference type="CDD" id="cd00141">
    <property type="entry name" value="NT_POLXc"/>
    <property type="match status" value="1"/>
</dbReference>
<dbReference type="CDD" id="cd07436">
    <property type="entry name" value="PHP_PolX"/>
    <property type="match status" value="1"/>
</dbReference>
<keyword evidence="12" id="KW-0832">Ubl conjugation</keyword>
<organism evidence="25 26">
    <name type="scientific">bacterium (Candidatus Gribaldobacteria) CG07_land_8_20_14_0_80_33_18</name>
    <dbReference type="NCBI Taxonomy" id="2014272"/>
    <lineage>
        <taxon>Bacteria</taxon>
        <taxon>Candidatus Gribaldobacteria</taxon>
    </lineage>
</organism>
<sequence>MKNQELAKIFYEIADYLKMEGTPFKPFAYEKAALALETLEEEVAEIYKREGKLGLKKIPGVGESIAQKIEEYLKTGKIKYYEKLKKKTPINLEELISVEGLGPKKTKVLYEKLGIKNLKDLEKAVKAHKIAPLFGFGEKTEKNILEGIAFVKRSKGRFLLGEILPKVKEIIEKLKSLKEVEMISTCGSVRRMKETIGDVDFLVVAKNPKKIMDFFVSLPGVIKIWGKGMTKSSVRMKEGFDMDLRVVPEKSFGAALQYFIGSKEHNIVLRKIAIEKGLKLSEYGLFKGSKMIAGESEEEIYEALGMEWIPSEMRENQGEIELALKKKLPKIIGYNDLKGDLHCHSNWNGGANSILEMAEKAKEMGYEYLGISDHTKFLRIEHGLNEKELAKQKKEIDNINKKFQVPGFKFQVLQGCEANILNDGSIDISDEALKKLDYVIAGVHSNFKMSKEKMTERIIRAMKNPNVDIISHPTGRILKRRDEYQIDFDKILRAAKETGTILEINSYPERLDLNDINIRKAKEAGVKMIINTDSHQKDQLRLIEFGIAQARRGWAEKEDIINTQPLEGLLKFFQRS</sequence>
<dbReference type="EC" id="2.7.7.7" evidence="3"/>
<evidence type="ECO:0000256" key="5">
    <source>
        <dbReference type="ARBA" id="ARBA00020020"/>
    </source>
</evidence>
<dbReference type="SMART" id="SM00278">
    <property type="entry name" value="HhH1"/>
    <property type="match status" value="2"/>
</dbReference>
<evidence type="ECO:0000313" key="26">
    <source>
        <dbReference type="Proteomes" id="UP000228777"/>
    </source>
</evidence>
<evidence type="ECO:0000256" key="17">
    <source>
        <dbReference type="ARBA" id="ARBA00035726"/>
    </source>
</evidence>
<dbReference type="InterPro" id="IPR004013">
    <property type="entry name" value="PHP_dom"/>
</dbReference>
<dbReference type="PIRSF" id="PIRSF005047">
    <property type="entry name" value="UCP005047_YshC"/>
    <property type="match status" value="1"/>
</dbReference>
<dbReference type="InterPro" id="IPR037160">
    <property type="entry name" value="DNA_Pol_thumb_sf"/>
</dbReference>
<reference evidence="26" key="1">
    <citation type="submission" date="2017-09" db="EMBL/GenBank/DDBJ databases">
        <title>Depth-based differentiation of microbial function through sediment-hosted aquifers and enrichment of novel symbionts in the deep terrestrial subsurface.</title>
        <authorList>
            <person name="Probst A.J."/>
            <person name="Ladd B."/>
            <person name="Jarett J.K."/>
            <person name="Geller-Mcgrath D.E."/>
            <person name="Sieber C.M.K."/>
            <person name="Emerson J.B."/>
            <person name="Anantharaman K."/>
            <person name="Thomas B.C."/>
            <person name="Malmstrom R."/>
            <person name="Stieglmeier M."/>
            <person name="Klingl A."/>
            <person name="Woyke T."/>
            <person name="Ryan C.M."/>
            <person name="Banfield J.F."/>
        </authorList>
    </citation>
    <scope>NUCLEOTIDE SEQUENCE [LARGE SCALE GENOMIC DNA]</scope>
</reference>
<keyword evidence="6" id="KW-0488">Methylation</keyword>
<feature type="domain" description="Helix-hairpin-helix DNA-binding motif class 1" evidence="22">
    <location>
        <begin position="53"/>
        <end position="72"/>
    </location>
</feature>
<dbReference type="GO" id="GO:0008270">
    <property type="term" value="F:zinc ion binding"/>
    <property type="evidence" value="ECO:0007669"/>
    <property type="project" value="TreeGrafter"/>
</dbReference>
<dbReference type="GO" id="GO:0042578">
    <property type="term" value="F:phosphoric ester hydrolase activity"/>
    <property type="evidence" value="ECO:0007669"/>
    <property type="project" value="TreeGrafter"/>
</dbReference>
<evidence type="ECO:0000256" key="10">
    <source>
        <dbReference type="ARBA" id="ARBA00022705"/>
    </source>
</evidence>
<keyword evidence="8" id="KW-0808">Transferase</keyword>
<dbReference type="SUPFAM" id="SSF81301">
    <property type="entry name" value="Nucleotidyltransferase"/>
    <property type="match status" value="1"/>
</dbReference>
<evidence type="ECO:0000256" key="20">
    <source>
        <dbReference type="ARBA" id="ARBA00045548"/>
    </source>
</evidence>
<evidence type="ECO:0000256" key="7">
    <source>
        <dbReference type="ARBA" id="ARBA00022634"/>
    </source>
</evidence>
<evidence type="ECO:0000256" key="14">
    <source>
        <dbReference type="ARBA" id="ARBA00023053"/>
    </source>
</evidence>
<evidence type="ECO:0000259" key="22">
    <source>
        <dbReference type="SMART" id="SM00278"/>
    </source>
</evidence>
<dbReference type="InterPro" id="IPR010996">
    <property type="entry name" value="HHH_MUS81"/>
</dbReference>
<evidence type="ECO:0000256" key="11">
    <source>
        <dbReference type="ARBA" id="ARBA00022763"/>
    </source>
</evidence>
<dbReference type="Gene3D" id="3.30.210.10">
    <property type="entry name" value="DNA polymerase, thumb domain"/>
    <property type="match status" value="1"/>
</dbReference>
<comment type="catalytic activity">
    <reaction evidence="19">
        <text>a 5'-end 2'-deoxyribose-2'-deoxyribonucleotide-DNA = (2E,4S)-4-hydroxypenten-2-al-5-phosphate + a 5'-end 5'-phospho-2'-deoxyribonucleoside-DNA + H(+)</text>
        <dbReference type="Rhea" id="RHEA:76255"/>
        <dbReference type="Rhea" id="RHEA-COMP:13180"/>
        <dbReference type="Rhea" id="RHEA-COMP:18657"/>
        <dbReference type="ChEBI" id="CHEBI:15378"/>
        <dbReference type="ChEBI" id="CHEBI:136412"/>
        <dbReference type="ChEBI" id="CHEBI:195194"/>
        <dbReference type="ChEBI" id="CHEBI:195195"/>
    </reaction>
</comment>
<dbReference type="Pfam" id="PF14716">
    <property type="entry name" value="HHH_8"/>
    <property type="match status" value="1"/>
</dbReference>
<dbReference type="GO" id="GO:0003887">
    <property type="term" value="F:DNA-directed DNA polymerase activity"/>
    <property type="evidence" value="ECO:0007669"/>
    <property type="project" value="UniProtKB-KW"/>
</dbReference>
<evidence type="ECO:0000256" key="8">
    <source>
        <dbReference type="ARBA" id="ARBA00022679"/>
    </source>
</evidence>
<dbReference type="InterPro" id="IPR047967">
    <property type="entry name" value="PolX_PHP"/>
</dbReference>
<dbReference type="Pfam" id="PF14520">
    <property type="entry name" value="HHH_5"/>
    <property type="match status" value="1"/>
</dbReference>
<evidence type="ECO:0000256" key="2">
    <source>
        <dbReference type="ARBA" id="ARBA00004496"/>
    </source>
</evidence>
<dbReference type="GO" id="GO:0140078">
    <property type="term" value="F:class I DNA-(apurinic or apyrimidinic site) endonuclease activity"/>
    <property type="evidence" value="ECO:0007669"/>
    <property type="project" value="UniProtKB-EC"/>
</dbReference>
<dbReference type="SMART" id="SM00481">
    <property type="entry name" value="POLIIIAc"/>
    <property type="match status" value="1"/>
</dbReference>
<evidence type="ECO:0000256" key="15">
    <source>
        <dbReference type="ARBA" id="ARBA00023204"/>
    </source>
</evidence>
<dbReference type="InterPro" id="IPR050243">
    <property type="entry name" value="PHP_phosphatase"/>
</dbReference>
<evidence type="ECO:0000256" key="1">
    <source>
        <dbReference type="ARBA" id="ARBA00001946"/>
    </source>
</evidence>
<feature type="domain" description="Helix-hairpin-helix DNA-binding motif class 1" evidence="22">
    <location>
        <begin position="93"/>
        <end position="112"/>
    </location>
</feature>
<dbReference type="GO" id="GO:0003677">
    <property type="term" value="F:DNA binding"/>
    <property type="evidence" value="ECO:0007669"/>
    <property type="project" value="InterPro"/>
</dbReference>
<dbReference type="InterPro" id="IPR016195">
    <property type="entry name" value="Pol/histidinol_Pase-like"/>
</dbReference>
<dbReference type="InterPro" id="IPR003141">
    <property type="entry name" value="Pol/His_phosphatase_N"/>
</dbReference>
<dbReference type="SMART" id="SM00483">
    <property type="entry name" value="POLXc"/>
    <property type="match status" value="1"/>
</dbReference>
<name>A0A2M6Z3V9_9BACT</name>
<dbReference type="FunFam" id="3.20.20.140:FF:000047">
    <property type="entry name" value="PHP domain-containing protein"/>
    <property type="match status" value="1"/>
</dbReference>
<dbReference type="Gene3D" id="3.20.20.140">
    <property type="entry name" value="Metal-dependent hydrolases"/>
    <property type="match status" value="1"/>
</dbReference>
<dbReference type="InterPro" id="IPR022311">
    <property type="entry name" value="PolX-like"/>
</dbReference>
<dbReference type="Pfam" id="PF14791">
    <property type="entry name" value="DNA_pol_B_thumb"/>
    <property type="match status" value="1"/>
</dbReference>
<dbReference type="Pfam" id="PF02811">
    <property type="entry name" value="PHP"/>
    <property type="match status" value="1"/>
</dbReference>